<reference evidence="1 2" key="1">
    <citation type="submission" date="2018-06" db="EMBL/GenBank/DDBJ databases">
        <title>Genomic Encyclopedia of Type Strains, Phase III (KMG-III): the genomes of soil and plant-associated and newly described type strains.</title>
        <authorList>
            <person name="Whitman W."/>
        </authorList>
    </citation>
    <scope>NUCLEOTIDE SEQUENCE [LARGE SCALE GENOMIC DNA]</scope>
    <source>
        <strain evidence="1 2">JC5</strain>
    </source>
</reference>
<keyword evidence="2" id="KW-1185">Reference proteome</keyword>
<organism evidence="1 2">
    <name type="scientific">Shewanella chilikensis</name>
    <dbReference type="NCBI Taxonomy" id="558541"/>
    <lineage>
        <taxon>Bacteria</taxon>
        <taxon>Pseudomonadati</taxon>
        <taxon>Pseudomonadota</taxon>
        <taxon>Gammaproteobacteria</taxon>
        <taxon>Alteromonadales</taxon>
        <taxon>Shewanellaceae</taxon>
        <taxon>Shewanella</taxon>
    </lineage>
</organism>
<dbReference type="EMBL" id="QJSY01000037">
    <property type="protein sequence ID" value="PYE55593.1"/>
    <property type="molecule type" value="Genomic_DNA"/>
</dbReference>
<evidence type="ECO:0000313" key="2">
    <source>
        <dbReference type="Proteomes" id="UP000247584"/>
    </source>
</evidence>
<gene>
    <name evidence="1" type="ORF">C8J23_13738</name>
</gene>
<sequence length="432" mass="47853">MRIVHFRDAYQEDIPIIVKPDKAAGYIREYLSRQPGFYETVFGIDTFLRDSGITYFQGPHQIPSIMERISWRLESGDFLLLGDREDGFDTILFFGDISPFLSSTFKERVKRLPPRLQYGYGNYSKAPEPIIEPDMTPAPEAPADLHPSPMATAINAMASAPRKKAIELQSYSVEQVLANPELQGVTPVNFIDPASMLVDDIVTFLEEGKSFIQSPSLSSAAMMAAIVVPGKLIDGAAKQVLKREMGDVTQYAANALKNVNVKSANRVNEALGQYGGDHVARVLKLDEHSDFIKRYHGPDNFYTKDGKLVEAEFKGYSSDSATLGVNSKGYKQGSEQKNLARARQMSKKKPRIGKESNRIGGAYTEGEINGLWGKMMEDKGQKMHLAVFTNTETGQVRAFWQDAQGSLVGNPVVNELIPNFNEAKNLISTALN</sequence>
<name>A0ABX5PJ76_9GAMM</name>
<dbReference type="Proteomes" id="UP000247584">
    <property type="component" value="Unassembled WGS sequence"/>
</dbReference>
<proteinExistence type="predicted"/>
<accession>A0ABX5PJ76</accession>
<comment type="caution">
    <text evidence="1">The sequence shown here is derived from an EMBL/GenBank/DDBJ whole genome shotgun (WGS) entry which is preliminary data.</text>
</comment>
<evidence type="ECO:0000313" key="1">
    <source>
        <dbReference type="EMBL" id="PYE55593.1"/>
    </source>
</evidence>
<protein>
    <submittedName>
        <fullName evidence="1">Uncharacterized protein</fullName>
    </submittedName>
</protein>
<dbReference type="RefSeq" id="WP_101057657.1">
    <property type="nucleotide sequence ID" value="NZ_BMXX01000036.1"/>
</dbReference>